<dbReference type="Gene3D" id="3.30.390.10">
    <property type="entry name" value="Enolase-like, N-terminal domain"/>
    <property type="match status" value="1"/>
</dbReference>
<dbReference type="AlphaFoldDB" id="E0XX94"/>
<dbReference type="InterPro" id="IPR036849">
    <property type="entry name" value="Enolase-like_C_sf"/>
</dbReference>
<dbReference type="SFLD" id="SFLDG00179">
    <property type="entry name" value="mandelate_racemase"/>
    <property type="match status" value="1"/>
</dbReference>
<dbReference type="InterPro" id="IPR034593">
    <property type="entry name" value="DgoD-like"/>
</dbReference>
<dbReference type="EMBL" id="GU474907">
    <property type="protein sequence ID" value="ADI19035.1"/>
    <property type="molecule type" value="Genomic_DNA"/>
</dbReference>
<sequence>MIRIKAVETYVYRYPLEAPVQTSFGTMNDRPMVIVKLVDQDNVSGFGEIWCNYPAVGAEHRAKIVKSVLSNLICSQSFEKPEDAFELLTSKTWVLCLQTGEYGPIAQCIAGVDIAMHDLCARRLSQPLWKYLGGTRNKVSTYASGISPATARKTAEAALAAGHDSLKLKIGFDKDTDLKNIKDLRDLLGSDGKLMLDANQSWTMDQAKHMIQNINPFNVSWVEEPIAADRPDEEWYGLIEISNMPLAAGENIFSKDRFKHIISTGYLGIVQPDLAKWGGLTETVPLAKAIMAAKKSYCPHFLGGGVGLMASAHALAAVGGDGFLELDCNPNPLRTFIASDFFKSSMSCMDLGDEPGIGVVPELNAIDEYRVQ</sequence>
<dbReference type="Gene3D" id="3.20.20.120">
    <property type="entry name" value="Enolase-like C-terminal domain"/>
    <property type="match status" value="1"/>
</dbReference>
<dbReference type="InterPro" id="IPR013342">
    <property type="entry name" value="Mandelate_racemase_C"/>
</dbReference>
<dbReference type="SUPFAM" id="SSF51604">
    <property type="entry name" value="Enolase C-terminal domain-like"/>
    <property type="match status" value="1"/>
</dbReference>
<dbReference type="GO" id="GO:0000287">
    <property type="term" value="F:magnesium ion binding"/>
    <property type="evidence" value="ECO:0007669"/>
    <property type="project" value="UniProtKB-ARBA"/>
</dbReference>
<dbReference type="SFLD" id="SFLDS00001">
    <property type="entry name" value="Enolase"/>
    <property type="match status" value="1"/>
</dbReference>
<dbReference type="GO" id="GO:0016829">
    <property type="term" value="F:lyase activity"/>
    <property type="evidence" value="ECO:0007669"/>
    <property type="project" value="UniProtKB-KW"/>
</dbReference>
<dbReference type="SMART" id="SM00922">
    <property type="entry name" value="MR_MLE"/>
    <property type="match status" value="1"/>
</dbReference>
<dbReference type="CDD" id="cd03316">
    <property type="entry name" value="MR_like"/>
    <property type="match status" value="1"/>
</dbReference>
<dbReference type="InterPro" id="IPR018110">
    <property type="entry name" value="Mandel_Rmase/mucon_lact_enz_CS"/>
</dbReference>
<dbReference type="GO" id="GO:0009063">
    <property type="term" value="P:amino acid catabolic process"/>
    <property type="evidence" value="ECO:0007669"/>
    <property type="project" value="InterPro"/>
</dbReference>
<keyword evidence="1" id="KW-0456">Lyase</keyword>
<reference evidence="3" key="1">
    <citation type="journal article" date="2011" name="Environ. Microbiol.">
        <title>Time-series analyses of Monterey Bay coastal microbial picoplankton using a 'genome proxy' microarray.</title>
        <authorList>
            <person name="Rich V.I."/>
            <person name="Pham V.D."/>
            <person name="Eppley J."/>
            <person name="Shi Y."/>
            <person name="DeLong E.F."/>
        </authorList>
    </citation>
    <scope>NUCLEOTIDE SEQUENCE</scope>
</reference>
<evidence type="ECO:0000313" key="3">
    <source>
        <dbReference type="EMBL" id="ADI19035.1"/>
    </source>
</evidence>
<organism evidence="3">
    <name type="scientific">uncultured alpha proteobacterium HF0070_05I22</name>
    <dbReference type="NCBI Taxonomy" id="710803"/>
    <lineage>
        <taxon>Bacteria</taxon>
        <taxon>Pseudomonadati</taxon>
        <taxon>Pseudomonadota</taxon>
        <taxon>Alphaproteobacteria</taxon>
        <taxon>environmental samples</taxon>
    </lineage>
</organism>
<dbReference type="InterPro" id="IPR013341">
    <property type="entry name" value="Mandelate_racemase_N_dom"/>
</dbReference>
<dbReference type="Pfam" id="PF02746">
    <property type="entry name" value="MR_MLE_N"/>
    <property type="match status" value="1"/>
</dbReference>
<dbReference type="PANTHER" id="PTHR48080">
    <property type="entry name" value="D-GALACTONATE DEHYDRATASE-RELATED"/>
    <property type="match status" value="1"/>
</dbReference>
<feature type="domain" description="Mandelate racemase/muconate lactonizing enzyme C-terminal" evidence="2">
    <location>
        <begin position="148"/>
        <end position="245"/>
    </location>
</feature>
<dbReference type="PANTHER" id="PTHR48080:SF2">
    <property type="entry name" value="D-GALACTONATE DEHYDRATASE"/>
    <property type="match status" value="1"/>
</dbReference>
<proteinExistence type="predicted"/>
<accession>E0XX94</accession>
<name>E0XX94_9PROT</name>
<dbReference type="SUPFAM" id="SSF54826">
    <property type="entry name" value="Enolase N-terminal domain-like"/>
    <property type="match status" value="1"/>
</dbReference>
<evidence type="ECO:0000259" key="2">
    <source>
        <dbReference type="SMART" id="SM00922"/>
    </source>
</evidence>
<protein>
    <submittedName>
        <fullName evidence="3">L-alanine-dl-glutamate epimerase and related enzymes of enolase superfamily</fullName>
    </submittedName>
</protein>
<evidence type="ECO:0000256" key="1">
    <source>
        <dbReference type="ARBA" id="ARBA00023239"/>
    </source>
</evidence>
<dbReference type="InterPro" id="IPR029065">
    <property type="entry name" value="Enolase_C-like"/>
</dbReference>
<dbReference type="PROSITE" id="PS00909">
    <property type="entry name" value="MR_MLE_2"/>
    <property type="match status" value="1"/>
</dbReference>
<dbReference type="InterPro" id="IPR029017">
    <property type="entry name" value="Enolase-like_N"/>
</dbReference>
<dbReference type="Pfam" id="PF13378">
    <property type="entry name" value="MR_MLE_C"/>
    <property type="match status" value="1"/>
</dbReference>